<dbReference type="InterPro" id="IPR004601">
    <property type="entry name" value="UvdE"/>
</dbReference>
<evidence type="ECO:0008006" key="3">
    <source>
        <dbReference type="Google" id="ProtNLM"/>
    </source>
</evidence>
<gene>
    <name evidence="1" type="ORF">SE17_42675</name>
</gene>
<dbReference type="Gene3D" id="3.20.20.150">
    <property type="entry name" value="Divalent-metal-dependent TIM barrel enzymes"/>
    <property type="match status" value="1"/>
</dbReference>
<sequence>MIALGVAVKILGNGGLRARDGRRAEHAPHLSVSLLLVREVLLYLAAQNIRLYRLADDLAPYADDARFPAMQQQIDACADMLAETGALARAHGIRLTMHLPLWLALASPDEALAARSA</sequence>
<proteinExistence type="predicted"/>
<reference evidence="1 2" key="1">
    <citation type="submission" date="2015-09" db="EMBL/GenBank/DDBJ databases">
        <title>Draft genome sequence of Kouleothrix aurantiaca JCM 19913.</title>
        <authorList>
            <person name="Hemp J."/>
        </authorList>
    </citation>
    <scope>NUCLEOTIDE SEQUENCE [LARGE SCALE GENOMIC DNA]</scope>
    <source>
        <strain evidence="1 2">COM-B</strain>
    </source>
</reference>
<comment type="caution">
    <text evidence="1">The sequence shown here is derived from an EMBL/GenBank/DDBJ whole genome shotgun (WGS) entry which is preliminary data.</text>
</comment>
<dbReference type="EMBL" id="LJCR01003444">
    <property type="protein sequence ID" value="KPV47184.1"/>
    <property type="molecule type" value="Genomic_DNA"/>
</dbReference>
<dbReference type="GO" id="GO:0006289">
    <property type="term" value="P:nucleotide-excision repair"/>
    <property type="evidence" value="ECO:0007669"/>
    <property type="project" value="InterPro"/>
</dbReference>
<dbReference type="Proteomes" id="UP000050509">
    <property type="component" value="Unassembled WGS sequence"/>
</dbReference>
<dbReference type="AlphaFoldDB" id="A0A0P9CNK6"/>
<evidence type="ECO:0000313" key="1">
    <source>
        <dbReference type="EMBL" id="KPV47184.1"/>
    </source>
</evidence>
<organism evidence="1 2">
    <name type="scientific">Kouleothrix aurantiaca</name>
    <dbReference type="NCBI Taxonomy" id="186479"/>
    <lineage>
        <taxon>Bacteria</taxon>
        <taxon>Bacillati</taxon>
        <taxon>Chloroflexota</taxon>
        <taxon>Chloroflexia</taxon>
        <taxon>Chloroflexales</taxon>
        <taxon>Roseiflexineae</taxon>
        <taxon>Roseiflexaceae</taxon>
        <taxon>Kouleothrix</taxon>
    </lineage>
</organism>
<dbReference type="GO" id="GO:0004519">
    <property type="term" value="F:endonuclease activity"/>
    <property type="evidence" value="ECO:0007669"/>
    <property type="project" value="InterPro"/>
</dbReference>
<keyword evidence="2" id="KW-1185">Reference proteome</keyword>
<name>A0A0P9CNK6_9CHLR</name>
<dbReference type="Pfam" id="PF03851">
    <property type="entry name" value="UvdE"/>
    <property type="match status" value="1"/>
</dbReference>
<feature type="non-terminal residue" evidence="1">
    <location>
        <position position="117"/>
    </location>
</feature>
<dbReference type="GO" id="GO:0009411">
    <property type="term" value="P:response to UV"/>
    <property type="evidence" value="ECO:0007669"/>
    <property type="project" value="InterPro"/>
</dbReference>
<accession>A0A0P9CNK6</accession>
<protein>
    <recommendedName>
        <fullName evidence="3">UV damage repair endonuclease UvdE</fullName>
    </recommendedName>
</protein>
<evidence type="ECO:0000313" key="2">
    <source>
        <dbReference type="Proteomes" id="UP000050509"/>
    </source>
</evidence>